<dbReference type="CDD" id="cd11715">
    <property type="entry name" value="THUMP_AdoMetMT"/>
    <property type="match status" value="1"/>
</dbReference>
<name>A0ABW5PFI3_9BACL</name>
<keyword evidence="3" id="KW-0694">RNA-binding</keyword>
<dbReference type="Pfam" id="PF22020">
    <property type="entry name" value="RlmL_1st"/>
    <property type="match status" value="1"/>
</dbReference>
<dbReference type="InterPro" id="IPR029063">
    <property type="entry name" value="SAM-dependent_MTases_sf"/>
</dbReference>
<dbReference type="RefSeq" id="WP_377603294.1">
    <property type="nucleotide sequence ID" value="NZ_JBHUME010000008.1"/>
</dbReference>
<dbReference type="PANTHER" id="PTHR47313:SF1">
    <property type="entry name" value="RIBOSOMAL RNA LARGE SUBUNIT METHYLTRANSFERASE K_L"/>
    <property type="match status" value="1"/>
</dbReference>
<dbReference type="Pfam" id="PF02926">
    <property type="entry name" value="THUMP"/>
    <property type="match status" value="1"/>
</dbReference>
<dbReference type="SMART" id="SM00981">
    <property type="entry name" value="THUMP"/>
    <property type="match status" value="1"/>
</dbReference>
<dbReference type="PANTHER" id="PTHR47313">
    <property type="entry name" value="RIBOSOMAL RNA LARGE SUBUNIT METHYLTRANSFERASE K/L"/>
    <property type="match status" value="1"/>
</dbReference>
<evidence type="ECO:0000256" key="1">
    <source>
        <dbReference type="ARBA" id="ARBA00022603"/>
    </source>
</evidence>
<dbReference type="PROSITE" id="PS00092">
    <property type="entry name" value="N6_MTASE"/>
    <property type="match status" value="1"/>
</dbReference>
<keyword evidence="1 5" id="KW-0489">Methyltransferase</keyword>
<keyword evidence="6" id="KW-1185">Reference proteome</keyword>
<dbReference type="GO" id="GO:0008168">
    <property type="term" value="F:methyltransferase activity"/>
    <property type="evidence" value="ECO:0007669"/>
    <property type="project" value="UniProtKB-KW"/>
</dbReference>
<dbReference type="EMBL" id="JBHUME010000008">
    <property type="protein sequence ID" value="MFD2613295.1"/>
    <property type="molecule type" value="Genomic_DNA"/>
</dbReference>
<dbReference type="InterPro" id="IPR000241">
    <property type="entry name" value="RlmKL-like_Mtase"/>
</dbReference>
<evidence type="ECO:0000256" key="2">
    <source>
        <dbReference type="ARBA" id="ARBA00022679"/>
    </source>
</evidence>
<dbReference type="InterPro" id="IPR002052">
    <property type="entry name" value="DNA_methylase_N6_adenine_CS"/>
</dbReference>
<dbReference type="SUPFAM" id="SSF53335">
    <property type="entry name" value="S-adenosyl-L-methionine-dependent methyltransferases"/>
    <property type="match status" value="1"/>
</dbReference>
<dbReference type="PROSITE" id="PS51165">
    <property type="entry name" value="THUMP"/>
    <property type="match status" value="1"/>
</dbReference>
<dbReference type="Gene3D" id="3.40.50.150">
    <property type="entry name" value="Vaccinia Virus protein VP39"/>
    <property type="match status" value="1"/>
</dbReference>
<organism evidence="5 6">
    <name type="scientific">Paenibacillus gansuensis</name>
    <dbReference type="NCBI Taxonomy" id="306542"/>
    <lineage>
        <taxon>Bacteria</taxon>
        <taxon>Bacillati</taxon>
        <taxon>Bacillota</taxon>
        <taxon>Bacilli</taxon>
        <taxon>Bacillales</taxon>
        <taxon>Paenibacillaceae</taxon>
        <taxon>Paenibacillus</taxon>
    </lineage>
</organism>
<dbReference type="InterPro" id="IPR054170">
    <property type="entry name" value="RlmL_1st"/>
</dbReference>
<dbReference type="GO" id="GO:0032259">
    <property type="term" value="P:methylation"/>
    <property type="evidence" value="ECO:0007669"/>
    <property type="project" value="UniProtKB-KW"/>
</dbReference>
<keyword evidence="2" id="KW-0808">Transferase</keyword>
<feature type="domain" description="THUMP" evidence="4">
    <location>
        <begin position="45"/>
        <end position="155"/>
    </location>
</feature>
<gene>
    <name evidence="5" type="ORF">ACFSUF_12765</name>
</gene>
<dbReference type="Proteomes" id="UP001597541">
    <property type="component" value="Unassembled WGS sequence"/>
</dbReference>
<accession>A0ABW5PFI3</accession>
<dbReference type="InterPro" id="IPR004114">
    <property type="entry name" value="THUMP_dom"/>
</dbReference>
<dbReference type="PRINTS" id="PR00507">
    <property type="entry name" value="N12N6MTFRASE"/>
</dbReference>
<sequence length="386" mass="43122">MSTLQLIATAPMGLEAVVARELKELGYEDVRTENGRVTFSGTVHDIARANLWLRTSDRVLIKMGEFPATTFDELFEGVKAMPWADWIPEDGEFPVEGRSHKSQLSSVPACQGIVKKAVVEKLKMAYGTEWFQEDGPRYVIEVWLLNDIAMITLDTTGPGLHKRGYRRLVTEAPLKETMAAAMVQLSRWGPHRPLYDPFCGSGTILVEAAMIAWNIAPGLRRRFNADRWPAIPEQIWEDAREEAFDAVTDDIPLEIAGSDIDPSAIEVAMAAAKSAGLAKEIKLQTLPVSKIRPEGKFGCIITNPPYGERLGTESEMIKAVRDFGKSALYLDSWSFFALSPNKEFEQDFGKRADKKRKLFNGRIECNLYQFLGPLPPRPARTDSSTQ</sequence>
<dbReference type="Gene3D" id="3.30.2130.30">
    <property type="match status" value="1"/>
</dbReference>
<dbReference type="Pfam" id="PF01170">
    <property type="entry name" value="UPF0020"/>
    <property type="match status" value="1"/>
</dbReference>
<evidence type="ECO:0000256" key="3">
    <source>
        <dbReference type="PROSITE-ProRule" id="PRU00529"/>
    </source>
</evidence>
<reference evidence="6" key="1">
    <citation type="journal article" date="2019" name="Int. J. Syst. Evol. Microbiol.">
        <title>The Global Catalogue of Microorganisms (GCM) 10K type strain sequencing project: providing services to taxonomists for standard genome sequencing and annotation.</title>
        <authorList>
            <consortium name="The Broad Institute Genomics Platform"/>
            <consortium name="The Broad Institute Genome Sequencing Center for Infectious Disease"/>
            <person name="Wu L."/>
            <person name="Ma J."/>
        </authorList>
    </citation>
    <scope>NUCLEOTIDE SEQUENCE [LARGE SCALE GENOMIC DNA]</scope>
    <source>
        <strain evidence="6">KCTC 3950</strain>
    </source>
</reference>
<evidence type="ECO:0000259" key="4">
    <source>
        <dbReference type="PROSITE" id="PS51165"/>
    </source>
</evidence>
<comment type="caution">
    <text evidence="5">The sequence shown here is derived from an EMBL/GenBank/DDBJ whole genome shotgun (WGS) entry which is preliminary data.</text>
</comment>
<evidence type="ECO:0000313" key="5">
    <source>
        <dbReference type="EMBL" id="MFD2613295.1"/>
    </source>
</evidence>
<evidence type="ECO:0000313" key="6">
    <source>
        <dbReference type="Proteomes" id="UP001597541"/>
    </source>
</evidence>
<protein>
    <submittedName>
        <fullName evidence="5">Class I SAM-dependent RNA methyltransferase</fullName>
    </submittedName>
</protein>
<proteinExistence type="predicted"/>